<keyword evidence="8" id="KW-1185">Reference proteome</keyword>
<keyword evidence="1" id="KW-0229">DNA integration</keyword>
<dbReference type="PANTHER" id="PTHR30349:SF81">
    <property type="entry name" value="TYROSINE RECOMBINASE XERC"/>
    <property type="match status" value="1"/>
</dbReference>
<feature type="domain" description="Core-binding (CB)" evidence="6">
    <location>
        <begin position="30"/>
        <end position="115"/>
    </location>
</feature>
<evidence type="ECO:0008006" key="9">
    <source>
        <dbReference type="Google" id="ProtNLM"/>
    </source>
</evidence>
<dbReference type="SUPFAM" id="SSF56349">
    <property type="entry name" value="DNA breaking-rejoining enzymes"/>
    <property type="match status" value="1"/>
</dbReference>
<dbReference type="PROSITE" id="PS51900">
    <property type="entry name" value="CB"/>
    <property type="match status" value="1"/>
</dbReference>
<dbReference type="GO" id="GO:0006310">
    <property type="term" value="P:DNA recombination"/>
    <property type="evidence" value="ECO:0007669"/>
    <property type="project" value="UniProtKB-KW"/>
</dbReference>
<evidence type="ECO:0000259" key="5">
    <source>
        <dbReference type="PROSITE" id="PS51898"/>
    </source>
</evidence>
<dbReference type="Gene3D" id="1.10.443.10">
    <property type="entry name" value="Intergrase catalytic core"/>
    <property type="match status" value="1"/>
</dbReference>
<evidence type="ECO:0000256" key="3">
    <source>
        <dbReference type="ARBA" id="ARBA00023172"/>
    </source>
</evidence>
<dbReference type="RefSeq" id="WP_083971628.1">
    <property type="nucleotide sequence ID" value="NZ_LLZH01000234.1"/>
</dbReference>
<dbReference type="InterPro" id="IPR004107">
    <property type="entry name" value="Integrase_SAM-like_N"/>
</dbReference>
<dbReference type="InterPro" id="IPR011010">
    <property type="entry name" value="DNA_brk_join_enz"/>
</dbReference>
<organism evidence="7 8">
    <name type="scientific">Actinoplanes awajinensis subsp. mycoplanecinus</name>
    <dbReference type="NCBI Taxonomy" id="135947"/>
    <lineage>
        <taxon>Bacteria</taxon>
        <taxon>Bacillati</taxon>
        <taxon>Actinomycetota</taxon>
        <taxon>Actinomycetes</taxon>
        <taxon>Micromonosporales</taxon>
        <taxon>Micromonosporaceae</taxon>
        <taxon>Actinoplanes</taxon>
    </lineage>
</organism>
<dbReference type="Proteomes" id="UP000053244">
    <property type="component" value="Unassembled WGS sequence"/>
</dbReference>
<evidence type="ECO:0000313" key="7">
    <source>
        <dbReference type="EMBL" id="KUL30869.1"/>
    </source>
</evidence>
<evidence type="ECO:0000256" key="4">
    <source>
        <dbReference type="PROSITE-ProRule" id="PRU01248"/>
    </source>
</evidence>
<dbReference type="EMBL" id="LLZH01000234">
    <property type="protein sequence ID" value="KUL30869.1"/>
    <property type="molecule type" value="Genomic_DNA"/>
</dbReference>
<accession>A0A101JPV0</accession>
<dbReference type="PANTHER" id="PTHR30349">
    <property type="entry name" value="PHAGE INTEGRASE-RELATED"/>
    <property type="match status" value="1"/>
</dbReference>
<proteinExistence type="predicted"/>
<dbReference type="GO" id="GO:0003677">
    <property type="term" value="F:DNA binding"/>
    <property type="evidence" value="ECO:0007669"/>
    <property type="project" value="UniProtKB-UniRule"/>
</dbReference>
<comment type="caution">
    <text evidence="7">The sequence shown here is derived from an EMBL/GenBank/DDBJ whole genome shotgun (WGS) entry which is preliminary data.</text>
</comment>
<evidence type="ECO:0000256" key="2">
    <source>
        <dbReference type="ARBA" id="ARBA00023125"/>
    </source>
</evidence>
<dbReference type="InterPro" id="IPR002104">
    <property type="entry name" value="Integrase_catalytic"/>
</dbReference>
<dbReference type="PROSITE" id="PS51898">
    <property type="entry name" value="TYR_RECOMBINASE"/>
    <property type="match status" value="1"/>
</dbReference>
<dbReference type="InterPro" id="IPR050090">
    <property type="entry name" value="Tyrosine_recombinase_XerCD"/>
</dbReference>
<name>A0A101JPV0_9ACTN</name>
<reference evidence="7 8" key="1">
    <citation type="submission" date="2015-10" db="EMBL/GenBank/DDBJ databases">
        <authorList>
            <person name="Gilbert D.G."/>
        </authorList>
    </citation>
    <scope>NUCLEOTIDE SEQUENCE [LARGE SCALE GENOMIC DNA]</scope>
    <source>
        <strain evidence="7 8">NRRL B-16712</strain>
    </source>
</reference>
<keyword evidence="3" id="KW-0233">DNA recombination</keyword>
<evidence type="ECO:0000259" key="6">
    <source>
        <dbReference type="PROSITE" id="PS51900"/>
    </source>
</evidence>
<dbReference type="Pfam" id="PF02899">
    <property type="entry name" value="Phage_int_SAM_1"/>
    <property type="match status" value="1"/>
</dbReference>
<keyword evidence="2 4" id="KW-0238">DNA-binding</keyword>
<dbReference type="InterPro" id="IPR044068">
    <property type="entry name" value="CB"/>
</dbReference>
<evidence type="ECO:0000256" key="1">
    <source>
        <dbReference type="ARBA" id="ARBA00022908"/>
    </source>
</evidence>
<sequence length="339" mass="37181">MTGTEPPSDVAVAQPGLRAGLPELPAPALNRLDVLTARWLARQRSAHTRTAYRRDLWQWADWCAAVRLHPLTARAADLDAWIIEQRATGARGRPAAESTIARRLSAVASWYDYLIDNTAADPEPLAVYNPARTAARPRIDPDDSSTVGLDRAEADRLLQAAQHESVTSQALIALLLLTGARVGSAIDARVEDLGTDRGHRVLDVTVKGGRRRRLPLPPPLAYALDRMLAGRGSPPAGPLFLTPSGIGIYELYVYRLIRRLARRAGIAAADTISPHSLRHTAITEVLDATDGDLRRAQDFAGHADPRTTRRYDRRRNQLDNHGAYLLAGRFSMADEPDDD</sequence>
<dbReference type="OrthoDB" id="4137935at2"/>
<evidence type="ECO:0000313" key="8">
    <source>
        <dbReference type="Proteomes" id="UP000053244"/>
    </source>
</evidence>
<dbReference type="GO" id="GO:0015074">
    <property type="term" value="P:DNA integration"/>
    <property type="evidence" value="ECO:0007669"/>
    <property type="project" value="UniProtKB-KW"/>
</dbReference>
<gene>
    <name evidence="7" type="ORF">ADL15_23200</name>
</gene>
<protein>
    <recommendedName>
        <fullName evidence="9">Integrase</fullName>
    </recommendedName>
</protein>
<dbReference type="InterPro" id="IPR010998">
    <property type="entry name" value="Integrase_recombinase_N"/>
</dbReference>
<dbReference type="Gene3D" id="1.10.150.130">
    <property type="match status" value="1"/>
</dbReference>
<dbReference type="InterPro" id="IPR013762">
    <property type="entry name" value="Integrase-like_cat_sf"/>
</dbReference>
<feature type="domain" description="Tyr recombinase" evidence="5">
    <location>
        <begin position="144"/>
        <end position="325"/>
    </location>
</feature>
<dbReference type="AlphaFoldDB" id="A0A101JPV0"/>
<dbReference type="Pfam" id="PF00589">
    <property type="entry name" value="Phage_integrase"/>
    <property type="match status" value="1"/>
</dbReference>